<keyword evidence="1 2" id="KW-0807">Transducer</keyword>
<gene>
    <name evidence="5" type="ORF">SAMN06265339_1356</name>
</gene>
<dbReference type="Pfam" id="PF00015">
    <property type="entry name" value="MCPsignal"/>
    <property type="match status" value="1"/>
</dbReference>
<dbReference type="SUPFAM" id="SSF58104">
    <property type="entry name" value="Methyl-accepting chemotaxis protein (MCP) signaling domain"/>
    <property type="match status" value="1"/>
</dbReference>
<dbReference type="PANTHER" id="PTHR32089:SF112">
    <property type="entry name" value="LYSOZYME-LIKE PROTEIN-RELATED"/>
    <property type="match status" value="1"/>
</dbReference>
<dbReference type="PROSITE" id="PS50111">
    <property type="entry name" value="CHEMOTAXIS_TRANSDUC_2"/>
    <property type="match status" value="1"/>
</dbReference>
<sequence>MFCSQEREEIKKLKKEIELLRSENSKLKEKCEALEEERNSLKEELTRFSKRTTELQKEIELMKKEVEEKDNDVYMYQQILDSLMEEAIFIATPDFKPGRAGNEIIYANRKALEIANKWRDVFISEFGIDPDKLIGTSIHLFHKDPERVKQLLKETKPGEHKKNADIPVGPYIMASYRHAIANKDGSVRYYMATWKDATAEREIEKQLENAQKMFLQNLRATKQSLVNNLATIVAVSIAIKELQETLKLSEKQIEATDEIEKTVKKLVEVSDRLLENYRFVLKELETAEKKTVESIDQMQYIREITREMEEVVKSLQVQTEQIDRVVEVITSITEQTNLLALNAAIEAARAGEAGRGFAVVADEVRKLAERTNKSAIEIREVVKNMREQMSRTAEITDRSVKAVEEGMNIFKENQSTYASLKNSSKEVLSVINNLSEVVTVQKNTISDIVSNIHQSNKLINSVREQANKIIKIAERTDASLHKIWETFYLVDIGDAAVILDRLAKLGEFTNKVNDVIKGKFIDGFNPDISLIADVETLTRIMSPQDKEIAALIQKYPEIEKYFSTLEDMFFDVKLLLKELFLAINNEDIEEIKNKEREITEITNKIAENLIEAIAFVLSHSEKTRERKQ</sequence>
<keyword evidence="6" id="KW-1185">Reference proteome</keyword>
<evidence type="ECO:0000313" key="6">
    <source>
        <dbReference type="Proteomes" id="UP001157911"/>
    </source>
</evidence>
<dbReference type="PANTHER" id="PTHR32089">
    <property type="entry name" value="METHYL-ACCEPTING CHEMOTAXIS PROTEIN MCPB"/>
    <property type="match status" value="1"/>
</dbReference>
<dbReference type="CDD" id="cd11386">
    <property type="entry name" value="MCP_signal"/>
    <property type="match status" value="1"/>
</dbReference>
<protein>
    <submittedName>
        <fullName evidence="5">Methyl-accepting chemotaxis protein</fullName>
    </submittedName>
</protein>
<feature type="coiled-coil region" evidence="3">
    <location>
        <begin position="239"/>
        <end position="321"/>
    </location>
</feature>
<evidence type="ECO:0000256" key="3">
    <source>
        <dbReference type="SAM" id="Coils"/>
    </source>
</evidence>
<feature type="domain" description="Methyl-accepting transducer" evidence="4">
    <location>
        <begin position="249"/>
        <end position="456"/>
    </location>
</feature>
<keyword evidence="3" id="KW-0175">Coiled coil</keyword>
<dbReference type="InterPro" id="IPR004089">
    <property type="entry name" value="MCPsignal_dom"/>
</dbReference>
<organism evidence="5 6">
    <name type="scientific">Desulfurobacterium pacificum</name>
    <dbReference type="NCBI Taxonomy" id="240166"/>
    <lineage>
        <taxon>Bacteria</taxon>
        <taxon>Pseudomonadati</taxon>
        <taxon>Aquificota</taxon>
        <taxon>Aquificia</taxon>
        <taxon>Desulfurobacteriales</taxon>
        <taxon>Desulfurobacteriaceae</taxon>
        <taxon>Desulfurobacterium</taxon>
    </lineage>
</organism>
<reference evidence="5 6" key="1">
    <citation type="submission" date="2017-05" db="EMBL/GenBank/DDBJ databases">
        <authorList>
            <person name="Varghese N."/>
            <person name="Submissions S."/>
        </authorList>
    </citation>
    <scope>NUCLEOTIDE SEQUENCE [LARGE SCALE GENOMIC DNA]</scope>
    <source>
        <strain evidence="5 6">DSM 15522</strain>
    </source>
</reference>
<dbReference type="EMBL" id="FXUB01000004">
    <property type="protein sequence ID" value="SMP15030.1"/>
    <property type="molecule type" value="Genomic_DNA"/>
</dbReference>
<feature type="coiled-coil region" evidence="3">
    <location>
        <begin position="584"/>
        <end position="611"/>
    </location>
</feature>
<evidence type="ECO:0000313" key="5">
    <source>
        <dbReference type="EMBL" id="SMP15030.1"/>
    </source>
</evidence>
<feature type="coiled-coil region" evidence="3">
    <location>
        <begin position="3"/>
        <end position="72"/>
    </location>
</feature>
<evidence type="ECO:0000259" key="4">
    <source>
        <dbReference type="PROSITE" id="PS50111"/>
    </source>
</evidence>
<proteinExistence type="predicted"/>
<accession>A0ABY1NPP5</accession>
<comment type="caution">
    <text evidence="5">The sequence shown here is derived from an EMBL/GenBank/DDBJ whole genome shotgun (WGS) entry which is preliminary data.</text>
</comment>
<dbReference type="Proteomes" id="UP001157911">
    <property type="component" value="Unassembled WGS sequence"/>
</dbReference>
<dbReference type="RefSeq" id="WP_283400810.1">
    <property type="nucleotide sequence ID" value="NZ_FXUB01000004.1"/>
</dbReference>
<evidence type="ECO:0000256" key="2">
    <source>
        <dbReference type="PROSITE-ProRule" id="PRU00284"/>
    </source>
</evidence>
<evidence type="ECO:0000256" key="1">
    <source>
        <dbReference type="ARBA" id="ARBA00023224"/>
    </source>
</evidence>
<dbReference type="Gene3D" id="1.10.287.950">
    <property type="entry name" value="Methyl-accepting chemotaxis protein"/>
    <property type="match status" value="1"/>
</dbReference>
<name>A0ABY1NPP5_9BACT</name>
<dbReference type="SMART" id="SM00283">
    <property type="entry name" value="MA"/>
    <property type="match status" value="1"/>
</dbReference>
<dbReference type="Gene3D" id="3.30.450.20">
    <property type="entry name" value="PAS domain"/>
    <property type="match status" value="1"/>
</dbReference>